<dbReference type="InterPro" id="IPR006145">
    <property type="entry name" value="PsdUridine_synth_RsuA/RluA"/>
</dbReference>
<evidence type="ECO:0000256" key="1">
    <source>
        <dbReference type="ARBA" id="ARBA00000073"/>
    </source>
</evidence>
<evidence type="ECO:0000256" key="2">
    <source>
        <dbReference type="ARBA" id="ARBA00010876"/>
    </source>
</evidence>
<organism evidence="7 8">
    <name type="scientific">Filifactor villosus</name>
    <dbReference type="NCBI Taxonomy" id="29374"/>
    <lineage>
        <taxon>Bacteria</taxon>
        <taxon>Bacillati</taxon>
        <taxon>Bacillota</taxon>
        <taxon>Clostridia</taxon>
        <taxon>Peptostreptococcales</taxon>
        <taxon>Filifactoraceae</taxon>
        <taxon>Filifactor</taxon>
    </lineage>
</organism>
<dbReference type="Proteomes" id="UP001595916">
    <property type="component" value="Unassembled WGS sequence"/>
</dbReference>
<dbReference type="PANTHER" id="PTHR21600">
    <property type="entry name" value="MITOCHONDRIAL RNA PSEUDOURIDINE SYNTHASE"/>
    <property type="match status" value="1"/>
</dbReference>
<dbReference type="SMART" id="SM00363">
    <property type="entry name" value="S4"/>
    <property type="match status" value="1"/>
</dbReference>
<keyword evidence="8" id="KW-1185">Reference proteome</keyword>
<dbReference type="Pfam" id="PF00849">
    <property type="entry name" value="PseudoU_synth_2"/>
    <property type="match status" value="1"/>
</dbReference>
<dbReference type="InterPro" id="IPR036986">
    <property type="entry name" value="S4_RNA-bd_sf"/>
</dbReference>
<dbReference type="InterPro" id="IPR020103">
    <property type="entry name" value="PsdUridine_synth_cat_dom_sf"/>
</dbReference>
<comment type="catalytic activity">
    <reaction evidence="1 5">
        <text>a uridine in RNA = a pseudouridine in RNA</text>
        <dbReference type="Rhea" id="RHEA:48348"/>
        <dbReference type="Rhea" id="RHEA-COMP:12068"/>
        <dbReference type="Rhea" id="RHEA-COMP:12069"/>
        <dbReference type="ChEBI" id="CHEBI:65314"/>
        <dbReference type="ChEBI" id="CHEBI:65315"/>
    </reaction>
</comment>
<protein>
    <recommendedName>
        <fullName evidence="5">Pseudouridine synthase</fullName>
        <ecNumber evidence="5">5.4.99.-</ecNumber>
    </recommendedName>
</protein>
<comment type="function">
    <text evidence="5">Responsible for synthesis of pseudouridine from uracil.</text>
</comment>
<dbReference type="CDD" id="cd00165">
    <property type="entry name" value="S4"/>
    <property type="match status" value="1"/>
</dbReference>
<dbReference type="NCBIfam" id="TIGR00005">
    <property type="entry name" value="rluA_subfam"/>
    <property type="match status" value="1"/>
</dbReference>
<dbReference type="PROSITE" id="PS01129">
    <property type="entry name" value="PSI_RLU"/>
    <property type="match status" value="1"/>
</dbReference>
<dbReference type="InterPro" id="IPR050188">
    <property type="entry name" value="RluA_PseudoU_synthase"/>
</dbReference>
<dbReference type="SUPFAM" id="SSF55120">
    <property type="entry name" value="Pseudouridine synthase"/>
    <property type="match status" value="1"/>
</dbReference>
<name>A0ABV9QJ00_9FIRM</name>
<dbReference type="EC" id="5.4.99.-" evidence="5"/>
<gene>
    <name evidence="7" type="ORF">ACFO4R_04420</name>
</gene>
<evidence type="ECO:0000313" key="7">
    <source>
        <dbReference type="EMBL" id="MFC4804320.1"/>
    </source>
</evidence>
<comment type="similarity">
    <text evidence="2 5">Belongs to the pseudouridine synthase RluA family.</text>
</comment>
<sequence>MSSLQKTYIVTSSDVDRLDAYLAKKLVDSSRSHIQKLIEEKCVFVNAKHEKKSFLLKEGDVVRIDFPEPKTLDVHPQDIPLDILYEDDSILVINKGKGMVVHPAAGNYEGTLVNALLFHCKGKLSEINGILRPGIVHRIDKDTSGLLVVAKTNKAHLHLSEQFKKHSITREYEMICFGRIKEDRITIDKPLGRNPKNRLQMAVVKEGKPAVTHFEILERFYDKTYMRATLETGRTHQIRVHSSYMGHPLLGDELYTKQKTNYCLQGQTLYAKKLGFVHPVTEDYIEFTSDLPDYFTKILQLERERYQSIKK</sequence>
<feature type="domain" description="RNA-binding S4" evidence="6">
    <location>
        <begin position="16"/>
        <end position="80"/>
    </location>
</feature>
<evidence type="ECO:0000256" key="3">
    <source>
        <dbReference type="ARBA" id="ARBA00023235"/>
    </source>
</evidence>
<dbReference type="PROSITE" id="PS50889">
    <property type="entry name" value="S4"/>
    <property type="match status" value="1"/>
</dbReference>
<dbReference type="PANTHER" id="PTHR21600:SF44">
    <property type="entry name" value="RIBOSOMAL LARGE SUBUNIT PSEUDOURIDINE SYNTHASE D"/>
    <property type="match status" value="1"/>
</dbReference>
<dbReference type="InterPro" id="IPR006224">
    <property type="entry name" value="PsdUridine_synth_RluA-like_CS"/>
</dbReference>
<comment type="caution">
    <text evidence="7">The sequence shown here is derived from an EMBL/GenBank/DDBJ whole genome shotgun (WGS) entry which is preliminary data.</text>
</comment>
<reference evidence="8" key="1">
    <citation type="journal article" date="2019" name="Int. J. Syst. Evol. Microbiol.">
        <title>The Global Catalogue of Microorganisms (GCM) 10K type strain sequencing project: providing services to taxonomists for standard genome sequencing and annotation.</title>
        <authorList>
            <consortium name="The Broad Institute Genomics Platform"/>
            <consortium name="The Broad Institute Genome Sequencing Center for Infectious Disease"/>
            <person name="Wu L."/>
            <person name="Ma J."/>
        </authorList>
    </citation>
    <scope>NUCLEOTIDE SEQUENCE [LARGE SCALE GENOMIC DNA]</scope>
    <source>
        <strain evidence="8">CCUG 46385</strain>
    </source>
</reference>
<evidence type="ECO:0000256" key="4">
    <source>
        <dbReference type="PROSITE-ProRule" id="PRU00182"/>
    </source>
</evidence>
<keyword evidence="3 5" id="KW-0413">Isomerase</keyword>
<dbReference type="SUPFAM" id="SSF55174">
    <property type="entry name" value="Alpha-L RNA-binding motif"/>
    <property type="match status" value="1"/>
</dbReference>
<dbReference type="Gene3D" id="3.10.290.10">
    <property type="entry name" value="RNA-binding S4 domain"/>
    <property type="match status" value="1"/>
</dbReference>
<proteinExistence type="inferred from homology"/>
<dbReference type="RefSeq" id="WP_379787826.1">
    <property type="nucleotide sequence ID" value="NZ_JBHSHL010000014.1"/>
</dbReference>
<evidence type="ECO:0000256" key="5">
    <source>
        <dbReference type="RuleBase" id="RU362028"/>
    </source>
</evidence>
<keyword evidence="4" id="KW-0694">RNA-binding</keyword>
<dbReference type="EMBL" id="JBHSHL010000014">
    <property type="protein sequence ID" value="MFC4804320.1"/>
    <property type="molecule type" value="Genomic_DNA"/>
</dbReference>
<dbReference type="InterPro" id="IPR002942">
    <property type="entry name" value="S4_RNA-bd"/>
</dbReference>
<dbReference type="Pfam" id="PF01479">
    <property type="entry name" value="S4"/>
    <property type="match status" value="1"/>
</dbReference>
<dbReference type="CDD" id="cd02869">
    <property type="entry name" value="PseudoU_synth_RluA_like"/>
    <property type="match status" value="1"/>
</dbReference>
<dbReference type="InterPro" id="IPR006225">
    <property type="entry name" value="PsdUridine_synth_RluC/D"/>
</dbReference>
<accession>A0ABV9QJ00</accession>
<dbReference type="Gene3D" id="3.30.2350.10">
    <property type="entry name" value="Pseudouridine synthase"/>
    <property type="match status" value="1"/>
</dbReference>
<evidence type="ECO:0000259" key="6">
    <source>
        <dbReference type="SMART" id="SM00363"/>
    </source>
</evidence>
<evidence type="ECO:0000313" key="8">
    <source>
        <dbReference type="Proteomes" id="UP001595916"/>
    </source>
</evidence>